<evidence type="ECO:0000313" key="2">
    <source>
        <dbReference type="EMBL" id="UOD50382.1"/>
    </source>
</evidence>
<name>A0ABY4AJD1_9BURK</name>
<organism evidence="2 3">
    <name type="scientific">Orrella daihaiensis</name>
    <dbReference type="NCBI Taxonomy" id="2782176"/>
    <lineage>
        <taxon>Bacteria</taxon>
        <taxon>Pseudomonadati</taxon>
        <taxon>Pseudomonadota</taxon>
        <taxon>Betaproteobacteria</taxon>
        <taxon>Burkholderiales</taxon>
        <taxon>Alcaligenaceae</taxon>
        <taxon>Orrella</taxon>
    </lineage>
</organism>
<feature type="compositionally biased region" description="Basic and acidic residues" evidence="1">
    <location>
        <begin position="294"/>
        <end position="309"/>
    </location>
</feature>
<evidence type="ECO:0000256" key="1">
    <source>
        <dbReference type="SAM" id="MobiDB-lite"/>
    </source>
</evidence>
<keyword evidence="3" id="KW-1185">Reference proteome</keyword>
<dbReference type="EMBL" id="CP063982">
    <property type="protein sequence ID" value="UOD50382.1"/>
    <property type="molecule type" value="Genomic_DNA"/>
</dbReference>
<evidence type="ECO:0000313" key="3">
    <source>
        <dbReference type="Proteomes" id="UP000831607"/>
    </source>
</evidence>
<accession>A0ABY4AJD1</accession>
<proteinExistence type="predicted"/>
<feature type="region of interest" description="Disordered" evidence="1">
    <location>
        <begin position="271"/>
        <end position="309"/>
    </location>
</feature>
<dbReference type="RefSeq" id="WP_243478786.1">
    <property type="nucleotide sequence ID" value="NZ_CP063982.1"/>
</dbReference>
<sequence>MHAGAEIDAKHINVLLSPAQQREFDMEWQRQQTLRKAKKPAALNDYEALHRQAAAVLARCVAAEVNTKTQQRALEKLHSRLWAAITAAQAEVQRVVNEQSSHAHWLDRAVAHRLSEINLDGGTGANELRGITAQLTTQFDLLPVLVTSRSAHRRVSVEERFGWKTKREIRLELLEAQRAQLHDNLLEELEREQHRREVRAARVYLDAYFAADEGTNPHSAANAALQRHGFAREDALRDSGVSARDRRVREMEEQLLKGFESELDAYEREQLEMARELESQQAVGRGRSKQGKNGKNDIKRGKKNGKDRV</sequence>
<reference evidence="2 3" key="1">
    <citation type="submission" date="2020-11" db="EMBL/GenBank/DDBJ databases">
        <title>Algicoccus daihaiensis sp.nov., isolated from Daihai Lake in Inner Mongolia.</title>
        <authorList>
            <person name="Kai J."/>
        </authorList>
    </citation>
    <scope>NUCLEOTIDE SEQUENCE [LARGE SCALE GENOMIC DNA]</scope>
    <source>
        <strain evidence="3">f23</strain>
    </source>
</reference>
<gene>
    <name evidence="2" type="ORF">DHf2319_00040</name>
</gene>
<dbReference type="Proteomes" id="UP000831607">
    <property type="component" value="Chromosome"/>
</dbReference>
<protein>
    <submittedName>
        <fullName evidence="2">Uncharacterized protein</fullName>
    </submittedName>
</protein>